<gene>
    <name evidence="2" type="ORF">VTJ83DRAFT_2417</name>
</gene>
<evidence type="ECO:0000313" key="2">
    <source>
        <dbReference type="EMBL" id="KAL2270233.1"/>
    </source>
</evidence>
<keyword evidence="3" id="KW-1185">Reference proteome</keyword>
<evidence type="ECO:0000256" key="1">
    <source>
        <dbReference type="SAM" id="MobiDB-lite"/>
    </source>
</evidence>
<organism evidence="2 3">
    <name type="scientific">Remersonia thermophila</name>
    <dbReference type="NCBI Taxonomy" id="72144"/>
    <lineage>
        <taxon>Eukaryota</taxon>
        <taxon>Fungi</taxon>
        <taxon>Dikarya</taxon>
        <taxon>Ascomycota</taxon>
        <taxon>Pezizomycotina</taxon>
        <taxon>Sordariomycetes</taxon>
        <taxon>Sordariomycetidae</taxon>
        <taxon>Sordariales</taxon>
        <taxon>Sordariales incertae sedis</taxon>
        <taxon>Remersonia</taxon>
    </lineage>
</organism>
<feature type="region of interest" description="Disordered" evidence="1">
    <location>
        <begin position="96"/>
        <end position="148"/>
    </location>
</feature>
<dbReference type="EMBL" id="JAZGUE010000002">
    <property type="protein sequence ID" value="KAL2270233.1"/>
    <property type="molecule type" value="Genomic_DNA"/>
</dbReference>
<sequence length="667" mass="71782">MCIKEFLAYQCGHRSVMVVRPCPMTTTGHNYPVCTGAPERTFYAETMCAACERQLHSRWVLIREWEHRWLHERGACGCDVIFPGLLNQPRVIGDTAASDAADSPQPGSEVSEEPSKSPALAESKNSRASKLKAVDSKDASNGASSKKPAIPALFTEEVTEKGEHHVAVRLPGLYAAEWQADHAALHKSGQCSCAADAGPFKPSISIKDMTPTERDNLRRWHQLEEAHSKEPKGKEAGNGNAAEEKIDETRRHIDEIAREFGKFTTESAPSKRGRDSGSLDDKTQRSRSTRSNDSSESKSYIGSDVSTPHGRRIAALAQQRRQHYRMGPYAGRTAPLASPHGPHGKGIVPHLVLESQPTAPYHPYTFNPFQTAAASPSTAALPPHLQPHYFSPAYPRFATAATFTDTVPHGAYPWATEIIQGHNEHAHGPGPFTSAGLAYPTMPTMAFLGPSMNTPFHAFDVALATATTGNSSYNAGSQAAYLHLGQAQHPPGLAHNGRQPPTRPRAARHPRHPTRPATPAGSSSTTDAAGHAPRHPAGTFGLSDEDSTSGRGPDAAAFASASTFGSDSCAGPRDVSICGLPVGAGPEGTLHMPSWMECRLRKTRSASESAVTMLEDEEHGEEEDGCADGDFVPSHEQPHEEVVETWMGGAEEGGRRPALQRRYSAET</sequence>
<proteinExistence type="predicted"/>
<evidence type="ECO:0000313" key="3">
    <source>
        <dbReference type="Proteomes" id="UP001600064"/>
    </source>
</evidence>
<feature type="compositionally biased region" description="Basic and acidic residues" evidence="1">
    <location>
        <begin position="272"/>
        <end position="284"/>
    </location>
</feature>
<comment type="caution">
    <text evidence="2">The sequence shown here is derived from an EMBL/GenBank/DDBJ whole genome shotgun (WGS) entry which is preliminary data.</text>
</comment>
<feature type="compositionally biased region" description="Basic and acidic residues" evidence="1">
    <location>
        <begin position="224"/>
        <end position="235"/>
    </location>
</feature>
<feature type="compositionally biased region" description="Acidic residues" evidence="1">
    <location>
        <begin position="615"/>
        <end position="627"/>
    </location>
</feature>
<feature type="region of interest" description="Disordered" evidence="1">
    <location>
        <begin position="615"/>
        <end position="667"/>
    </location>
</feature>
<reference evidence="2 3" key="1">
    <citation type="journal article" date="2024" name="Commun. Biol.">
        <title>Comparative genomic analysis of thermophilic fungi reveals convergent evolutionary adaptations and gene losses.</title>
        <authorList>
            <person name="Steindorff A.S."/>
            <person name="Aguilar-Pontes M.V."/>
            <person name="Robinson A.J."/>
            <person name="Andreopoulos B."/>
            <person name="LaButti K."/>
            <person name="Kuo A."/>
            <person name="Mondo S."/>
            <person name="Riley R."/>
            <person name="Otillar R."/>
            <person name="Haridas S."/>
            <person name="Lipzen A."/>
            <person name="Grimwood J."/>
            <person name="Schmutz J."/>
            <person name="Clum A."/>
            <person name="Reid I.D."/>
            <person name="Moisan M.C."/>
            <person name="Butler G."/>
            <person name="Nguyen T.T.M."/>
            <person name="Dewar K."/>
            <person name="Conant G."/>
            <person name="Drula E."/>
            <person name="Henrissat B."/>
            <person name="Hansel C."/>
            <person name="Singer S."/>
            <person name="Hutchinson M.I."/>
            <person name="de Vries R.P."/>
            <person name="Natvig D.O."/>
            <person name="Powell A.J."/>
            <person name="Tsang A."/>
            <person name="Grigoriev I.V."/>
        </authorList>
    </citation>
    <scope>NUCLEOTIDE SEQUENCE [LARGE SCALE GENOMIC DNA]</scope>
    <source>
        <strain evidence="2 3">ATCC 22073</strain>
    </source>
</reference>
<dbReference type="GeneID" id="98123329"/>
<dbReference type="Proteomes" id="UP001600064">
    <property type="component" value="Unassembled WGS sequence"/>
</dbReference>
<name>A0ABR4DIP2_9PEZI</name>
<accession>A0ABR4DIP2</accession>
<feature type="compositionally biased region" description="Low complexity" evidence="1">
    <location>
        <begin position="289"/>
        <end position="299"/>
    </location>
</feature>
<feature type="region of interest" description="Disordered" evidence="1">
    <location>
        <begin position="488"/>
        <end position="554"/>
    </location>
</feature>
<feature type="compositionally biased region" description="Basic and acidic residues" evidence="1">
    <location>
        <begin position="242"/>
        <end position="261"/>
    </location>
</feature>
<protein>
    <submittedName>
        <fullName evidence="2">Uncharacterized protein</fullName>
    </submittedName>
</protein>
<feature type="compositionally biased region" description="Basic residues" evidence="1">
    <location>
        <begin position="505"/>
        <end position="514"/>
    </location>
</feature>
<dbReference type="RefSeq" id="XP_070868957.1">
    <property type="nucleotide sequence ID" value="XM_071008685.1"/>
</dbReference>
<feature type="region of interest" description="Disordered" evidence="1">
    <location>
        <begin position="224"/>
        <end position="311"/>
    </location>
</feature>